<comment type="caution">
    <text evidence="1">The sequence shown here is derived from an EMBL/GenBank/DDBJ whole genome shotgun (WGS) entry which is preliminary data.</text>
</comment>
<accession>A0A2P5EH03</accession>
<dbReference type="EMBL" id="JXTC01000156">
    <property type="protein sequence ID" value="PON84830.1"/>
    <property type="molecule type" value="Genomic_DNA"/>
</dbReference>
<feature type="non-terminal residue" evidence="1">
    <location>
        <position position="1"/>
    </location>
</feature>
<protein>
    <submittedName>
        <fullName evidence="1">Uncharacterized protein</fullName>
    </submittedName>
</protein>
<gene>
    <name evidence="1" type="ORF">TorRG33x02_193820</name>
</gene>
<proteinExistence type="predicted"/>
<dbReference type="Proteomes" id="UP000237000">
    <property type="component" value="Unassembled WGS sequence"/>
</dbReference>
<keyword evidence="2" id="KW-1185">Reference proteome</keyword>
<dbReference type="InParanoid" id="A0A2P5EH03"/>
<evidence type="ECO:0000313" key="2">
    <source>
        <dbReference type="Proteomes" id="UP000237000"/>
    </source>
</evidence>
<reference evidence="2" key="1">
    <citation type="submission" date="2016-06" db="EMBL/GenBank/DDBJ databases">
        <title>Parallel loss of symbiosis genes in relatives of nitrogen-fixing non-legume Parasponia.</title>
        <authorList>
            <person name="Van Velzen R."/>
            <person name="Holmer R."/>
            <person name="Bu F."/>
            <person name="Rutten L."/>
            <person name="Van Zeijl A."/>
            <person name="Liu W."/>
            <person name="Santuari L."/>
            <person name="Cao Q."/>
            <person name="Sharma T."/>
            <person name="Shen D."/>
            <person name="Roswanjaya Y."/>
            <person name="Wardhani T."/>
            <person name="Kalhor M.S."/>
            <person name="Jansen J."/>
            <person name="Van den Hoogen J."/>
            <person name="Gungor B."/>
            <person name="Hartog M."/>
            <person name="Hontelez J."/>
            <person name="Verver J."/>
            <person name="Yang W.-C."/>
            <person name="Schijlen E."/>
            <person name="Repin R."/>
            <person name="Schilthuizen M."/>
            <person name="Schranz E."/>
            <person name="Heidstra R."/>
            <person name="Miyata K."/>
            <person name="Fedorova E."/>
            <person name="Kohlen W."/>
            <person name="Bisseling T."/>
            <person name="Smit S."/>
            <person name="Geurts R."/>
        </authorList>
    </citation>
    <scope>NUCLEOTIDE SEQUENCE [LARGE SCALE GENOMIC DNA]</scope>
    <source>
        <strain evidence="2">cv. RG33-2</strain>
    </source>
</reference>
<organism evidence="1 2">
    <name type="scientific">Trema orientale</name>
    <name type="common">Charcoal tree</name>
    <name type="synonym">Celtis orientalis</name>
    <dbReference type="NCBI Taxonomy" id="63057"/>
    <lineage>
        <taxon>Eukaryota</taxon>
        <taxon>Viridiplantae</taxon>
        <taxon>Streptophyta</taxon>
        <taxon>Embryophyta</taxon>
        <taxon>Tracheophyta</taxon>
        <taxon>Spermatophyta</taxon>
        <taxon>Magnoliopsida</taxon>
        <taxon>eudicotyledons</taxon>
        <taxon>Gunneridae</taxon>
        <taxon>Pentapetalae</taxon>
        <taxon>rosids</taxon>
        <taxon>fabids</taxon>
        <taxon>Rosales</taxon>
        <taxon>Cannabaceae</taxon>
        <taxon>Trema</taxon>
    </lineage>
</organism>
<evidence type="ECO:0000313" key="1">
    <source>
        <dbReference type="EMBL" id="PON84830.1"/>
    </source>
</evidence>
<sequence length="63" mass="7169">RIEVEKLSHSQRQSPHSFWRQFELLGFISPAFLFPRSETLISLLSPRRSTISGSGGVLLMLVK</sequence>
<dbReference type="AlphaFoldDB" id="A0A2P5EH03"/>
<name>A0A2P5EH03_TREOI</name>